<evidence type="ECO:0000313" key="2">
    <source>
        <dbReference type="Proteomes" id="UP000054324"/>
    </source>
</evidence>
<sequence>MGGKPKKSAYRSMVLETLSGRLELHNTATKSDQLKFYVDPLEMSCRVSAYQFVQQCIEVSMVQNRYNQTSGHKGDLLANPSPDCNAVLIDFRANLPPSTAMR</sequence>
<dbReference type="Proteomes" id="UP000054324">
    <property type="component" value="Unassembled WGS sequence"/>
</dbReference>
<dbReference type="CTD" id="20315235"/>
<accession>A0A075AJ87</accession>
<proteinExistence type="predicted"/>
<protein>
    <submittedName>
        <fullName evidence="1">Uncharacterized protein</fullName>
    </submittedName>
</protein>
<dbReference type="AlphaFoldDB" id="A0A075AJ87"/>
<dbReference type="GeneID" id="20315235"/>
<reference evidence="1 2" key="1">
    <citation type="submission" date="2013-11" db="EMBL/GenBank/DDBJ databases">
        <title>Opisthorchis viverrini - life in the bile duct.</title>
        <authorList>
            <person name="Young N.D."/>
            <person name="Nagarajan N."/>
            <person name="Lin S.J."/>
            <person name="Korhonen P.K."/>
            <person name="Jex A.R."/>
            <person name="Hall R.S."/>
            <person name="Safavi-Hemami H."/>
            <person name="Kaewkong W."/>
            <person name="Bertrand D."/>
            <person name="Gao S."/>
            <person name="Seet Q."/>
            <person name="Wongkham S."/>
            <person name="Teh B.T."/>
            <person name="Wongkham C."/>
            <person name="Intapan P.M."/>
            <person name="Maleewong W."/>
            <person name="Yang X."/>
            <person name="Hu M."/>
            <person name="Wang Z."/>
            <person name="Hofmann A."/>
            <person name="Sternberg P.W."/>
            <person name="Tan P."/>
            <person name="Wang J."/>
            <person name="Gasser R.B."/>
        </authorList>
    </citation>
    <scope>NUCLEOTIDE SEQUENCE [LARGE SCALE GENOMIC DNA]</scope>
</reference>
<dbReference type="EMBL" id="KL596629">
    <property type="protein sequence ID" value="KER32954.1"/>
    <property type="molecule type" value="Genomic_DNA"/>
</dbReference>
<gene>
    <name evidence="1" type="ORF">T265_01047</name>
</gene>
<evidence type="ECO:0000313" key="1">
    <source>
        <dbReference type="EMBL" id="KER32954.1"/>
    </source>
</evidence>
<organism evidence="1 2">
    <name type="scientific">Opisthorchis viverrini</name>
    <name type="common">Southeast Asian liver fluke</name>
    <dbReference type="NCBI Taxonomy" id="6198"/>
    <lineage>
        <taxon>Eukaryota</taxon>
        <taxon>Metazoa</taxon>
        <taxon>Spiralia</taxon>
        <taxon>Lophotrochozoa</taxon>
        <taxon>Platyhelminthes</taxon>
        <taxon>Trematoda</taxon>
        <taxon>Digenea</taxon>
        <taxon>Opisthorchiida</taxon>
        <taxon>Opisthorchiata</taxon>
        <taxon>Opisthorchiidae</taxon>
        <taxon>Opisthorchis</taxon>
    </lineage>
</organism>
<name>A0A075AJ87_OPIVI</name>
<dbReference type="KEGG" id="ovi:T265_01047"/>
<keyword evidence="2" id="KW-1185">Reference proteome</keyword>
<dbReference type="RefSeq" id="XP_009163254.1">
    <property type="nucleotide sequence ID" value="XM_009164990.1"/>
</dbReference>